<dbReference type="RefSeq" id="WP_104009301.1">
    <property type="nucleotide sequence ID" value="NZ_FNVD01000028.1"/>
</dbReference>
<keyword evidence="5 6" id="KW-0472">Membrane</keyword>
<evidence type="ECO:0000256" key="1">
    <source>
        <dbReference type="ARBA" id="ARBA00004651"/>
    </source>
</evidence>
<comment type="subcellular location">
    <subcellularLocation>
        <location evidence="1">Cell membrane</location>
        <topology evidence="1">Multi-pass membrane protein</topology>
    </subcellularLocation>
</comment>
<dbReference type="PANTHER" id="PTHR30250:SF11">
    <property type="entry name" value="O-ANTIGEN TRANSPORTER-RELATED"/>
    <property type="match status" value="1"/>
</dbReference>
<keyword evidence="3 6" id="KW-0812">Transmembrane</keyword>
<dbReference type="EMBL" id="FNVD01000028">
    <property type="protein sequence ID" value="SEG30914.1"/>
    <property type="molecule type" value="Genomic_DNA"/>
</dbReference>
<dbReference type="Proteomes" id="UP000236742">
    <property type="component" value="Unassembled WGS sequence"/>
</dbReference>
<protein>
    <submittedName>
        <fullName evidence="7">Membrane protein involved in the export of O-antigen and teichoic acid</fullName>
    </submittedName>
</protein>
<evidence type="ECO:0000256" key="2">
    <source>
        <dbReference type="ARBA" id="ARBA00022475"/>
    </source>
</evidence>
<dbReference type="InterPro" id="IPR050833">
    <property type="entry name" value="Poly_Biosynth_Transport"/>
</dbReference>
<evidence type="ECO:0000256" key="6">
    <source>
        <dbReference type="SAM" id="Phobius"/>
    </source>
</evidence>
<dbReference type="PANTHER" id="PTHR30250">
    <property type="entry name" value="PST FAMILY PREDICTED COLANIC ACID TRANSPORTER"/>
    <property type="match status" value="1"/>
</dbReference>
<proteinExistence type="predicted"/>
<feature type="transmembrane region" description="Helical" evidence="6">
    <location>
        <begin position="432"/>
        <end position="454"/>
    </location>
</feature>
<feature type="transmembrane region" description="Helical" evidence="6">
    <location>
        <begin position="406"/>
        <end position="426"/>
    </location>
</feature>
<dbReference type="GO" id="GO:0005886">
    <property type="term" value="C:plasma membrane"/>
    <property type="evidence" value="ECO:0007669"/>
    <property type="project" value="UniProtKB-SubCell"/>
</dbReference>
<accession>A0A1H5Z422</accession>
<feature type="transmembrane region" description="Helical" evidence="6">
    <location>
        <begin position="49"/>
        <end position="69"/>
    </location>
</feature>
<reference evidence="7 8" key="1">
    <citation type="submission" date="2016-10" db="EMBL/GenBank/DDBJ databases">
        <authorList>
            <person name="de Groot N.N."/>
        </authorList>
    </citation>
    <scope>NUCLEOTIDE SEQUENCE [LARGE SCALE GENOMIC DNA]</scope>
    <source>
        <strain evidence="7 8">DSM 23413</strain>
    </source>
</reference>
<evidence type="ECO:0000256" key="5">
    <source>
        <dbReference type="ARBA" id="ARBA00023136"/>
    </source>
</evidence>
<sequence>MLLRREIREGERCWAFYPMFIEVVVACRRVRRDPRRGEQLTTSFARRGLVLLAIRIFGVGMTFVVNILLARGLGASGYGAYAFLFAIVTLAALPTQFGLPDLVVRETSRAATAETPGLMFALWRWAHSFVCATSLMVIIAVWLWLSMTDETGNGIAAANFIALILIPLISLSNLRAAMLRGLGHDLLGQLPEHAIRPTLFAIVLLIMLLLPGPPLSVANAFVAQSIAVGLATAFGMVQLWHLAPRATRVTPTSRQKAGWYRAAFAMGSISGLVLINNSVDIIMLGLWKSDADVGHYRLASTVGALITLGLQTMNMYAMPHLTRSVVTGKKADLARVVQHSTQLSFGFSMIALAGILVLGEPALAFVFGRDFSDAYPVLLVLAAGHITNAFFGPSHTVLMMAGQERVAAFLTGLGTVANVGLNFLLIPTYGPIGAAVASAVAIVVTKVAAFILVWRMHKVLSWPFPKQIFGLK</sequence>
<feature type="transmembrane region" description="Helical" evidence="6">
    <location>
        <begin position="217"/>
        <end position="237"/>
    </location>
</feature>
<feature type="transmembrane region" description="Helical" evidence="6">
    <location>
        <begin position="295"/>
        <end position="313"/>
    </location>
</feature>
<gene>
    <name evidence="7" type="ORF">SAMN05421751_12813</name>
</gene>
<evidence type="ECO:0000313" key="7">
    <source>
        <dbReference type="EMBL" id="SEG30914.1"/>
    </source>
</evidence>
<dbReference type="OrthoDB" id="5785171at2"/>
<dbReference type="AlphaFoldDB" id="A0A1H5Z422"/>
<organism evidence="7 8">
    <name type="scientific">Jhaorihella thermophila</name>
    <dbReference type="NCBI Taxonomy" id="488547"/>
    <lineage>
        <taxon>Bacteria</taxon>
        <taxon>Pseudomonadati</taxon>
        <taxon>Pseudomonadota</taxon>
        <taxon>Alphaproteobacteria</taxon>
        <taxon>Rhodobacterales</taxon>
        <taxon>Paracoccaceae</taxon>
        <taxon>Jhaorihella</taxon>
    </lineage>
</organism>
<evidence type="ECO:0000256" key="3">
    <source>
        <dbReference type="ARBA" id="ARBA00022692"/>
    </source>
</evidence>
<feature type="transmembrane region" description="Helical" evidence="6">
    <location>
        <begin position="258"/>
        <end position="275"/>
    </location>
</feature>
<feature type="transmembrane region" description="Helical" evidence="6">
    <location>
        <begin position="81"/>
        <end position="104"/>
    </location>
</feature>
<feature type="transmembrane region" description="Helical" evidence="6">
    <location>
        <begin position="151"/>
        <end position="174"/>
    </location>
</feature>
<feature type="transmembrane region" description="Helical" evidence="6">
    <location>
        <begin position="374"/>
        <end position="394"/>
    </location>
</feature>
<name>A0A1H5Z422_9RHOB</name>
<feature type="transmembrane region" description="Helical" evidence="6">
    <location>
        <begin position="125"/>
        <end position="145"/>
    </location>
</feature>
<dbReference type="InterPro" id="IPR002797">
    <property type="entry name" value="Polysacc_synth"/>
</dbReference>
<feature type="transmembrane region" description="Helical" evidence="6">
    <location>
        <begin position="194"/>
        <end position="211"/>
    </location>
</feature>
<feature type="transmembrane region" description="Helical" evidence="6">
    <location>
        <begin position="345"/>
        <end position="368"/>
    </location>
</feature>
<evidence type="ECO:0000313" key="8">
    <source>
        <dbReference type="Proteomes" id="UP000236742"/>
    </source>
</evidence>
<keyword evidence="8" id="KW-1185">Reference proteome</keyword>
<evidence type="ECO:0000256" key="4">
    <source>
        <dbReference type="ARBA" id="ARBA00022989"/>
    </source>
</evidence>
<keyword evidence="4 6" id="KW-1133">Transmembrane helix</keyword>
<dbReference type="Pfam" id="PF01943">
    <property type="entry name" value="Polysacc_synt"/>
    <property type="match status" value="1"/>
</dbReference>
<keyword evidence="2" id="KW-1003">Cell membrane</keyword>